<dbReference type="Proteomes" id="UP000321157">
    <property type="component" value="Unassembled WGS sequence"/>
</dbReference>
<keyword evidence="2" id="KW-1185">Reference proteome</keyword>
<name>A0A511VGN2_9BACL</name>
<evidence type="ECO:0000313" key="1">
    <source>
        <dbReference type="EMBL" id="GEN36713.1"/>
    </source>
</evidence>
<organism evidence="1 2">
    <name type="scientific">Aneurinibacillus danicus</name>
    <dbReference type="NCBI Taxonomy" id="267746"/>
    <lineage>
        <taxon>Bacteria</taxon>
        <taxon>Bacillati</taxon>
        <taxon>Bacillota</taxon>
        <taxon>Bacilli</taxon>
        <taxon>Bacillales</taxon>
        <taxon>Paenibacillaceae</taxon>
        <taxon>Aneurinibacillus group</taxon>
        <taxon>Aneurinibacillus</taxon>
    </lineage>
</organism>
<proteinExistence type="predicted"/>
<accession>A0A511VGN2</accession>
<dbReference type="OrthoDB" id="2651809at2"/>
<evidence type="ECO:0008006" key="3">
    <source>
        <dbReference type="Google" id="ProtNLM"/>
    </source>
</evidence>
<dbReference type="RefSeq" id="WP_146812343.1">
    <property type="nucleotide sequence ID" value="NZ_BJXX01000218.1"/>
</dbReference>
<dbReference type="EMBL" id="BJXX01000218">
    <property type="protein sequence ID" value="GEN36713.1"/>
    <property type="molecule type" value="Genomic_DNA"/>
</dbReference>
<comment type="caution">
    <text evidence="1">The sequence shown here is derived from an EMBL/GenBank/DDBJ whole genome shotgun (WGS) entry which is preliminary data.</text>
</comment>
<dbReference type="AlphaFoldDB" id="A0A511VGN2"/>
<gene>
    <name evidence="1" type="ORF">ADA01nite_41730</name>
</gene>
<sequence>MTKEDFKKFQELLRALFLDGSAYDRQKLAVLLGISPHTLDKAIRELRDMSEQTAPGTFVANRGRRLFFSLKHRHYESTGNSLLFLYRLKMLRTKEKSRLLQVISNLFEEPGSTIEDFMAAIDQKTDEENWKRRKQDRVEHIEPVERTAVLSYLRYLEDIGVLEKKEDDTYYPVCDVYDALTAEELLEMYHYVDYQANTGLLSVLGYLLAANYPSGHLHRMLVENIMDITPGDPVPEDWFLSCLARAEQELAIGWGVSGGRPTKVRIKFYFDAVSGSFNFIRERVRREGQHGTIVEEGDDFFI</sequence>
<protein>
    <recommendedName>
        <fullName evidence="3">WYL domain-containing protein</fullName>
    </recommendedName>
</protein>
<reference evidence="1 2" key="1">
    <citation type="submission" date="2019-07" db="EMBL/GenBank/DDBJ databases">
        <title>Whole genome shotgun sequence of Aneurinibacillus danicus NBRC 102444.</title>
        <authorList>
            <person name="Hosoyama A."/>
            <person name="Uohara A."/>
            <person name="Ohji S."/>
            <person name="Ichikawa N."/>
        </authorList>
    </citation>
    <scope>NUCLEOTIDE SEQUENCE [LARGE SCALE GENOMIC DNA]</scope>
    <source>
        <strain evidence="1 2">NBRC 102444</strain>
    </source>
</reference>
<evidence type="ECO:0000313" key="2">
    <source>
        <dbReference type="Proteomes" id="UP000321157"/>
    </source>
</evidence>